<dbReference type="Proteomes" id="UP000216451">
    <property type="component" value="Unassembled WGS sequence"/>
</dbReference>
<sequence length="117" mass="13861">MKRFSLNFYSSEDGLKPIEIFLDNISDRKLLAKILRDFSLLEDFGNKLRSSHSKYLRGGIFELRSKQSTNIVRCFYFFQHDNQIILTHGIVKKQNAVPAEEIVKAMNYKTDWEKRNR</sequence>
<dbReference type="AlphaFoldDB" id="A0A261GBE5"/>
<protein>
    <submittedName>
        <fullName evidence="1">Toxin-antitoxin system, toxin component, RelE family</fullName>
    </submittedName>
</protein>
<dbReference type="OrthoDB" id="3233388at2"/>
<accession>A0A261GBE5</accession>
<dbReference type="EMBL" id="MWXA01000001">
    <property type="protein sequence ID" value="OZG68749.1"/>
    <property type="molecule type" value="Genomic_DNA"/>
</dbReference>
<comment type="caution">
    <text evidence="1">The sequence shown here is derived from an EMBL/GenBank/DDBJ whole genome shotgun (WGS) entry which is preliminary data.</text>
</comment>
<reference evidence="1 2" key="1">
    <citation type="journal article" date="2017" name="BMC Genomics">
        <title>Comparative genomic and phylogenomic analyses of the Bifidobacteriaceae family.</title>
        <authorList>
            <person name="Lugli G.A."/>
            <person name="Milani C."/>
            <person name="Turroni F."/>
            <person name="Duranti S."/>
            <person name="Mancabelli L."/>
            <person name="Mangifesta M."/>
            <person name="Ferrario C."/>
            <person name="Modesto M."/>
            <person name="Mattarelli P."/>
            <person name="Jiri K."/>
            <person name="van Sinderen D."/>
            <person name="Ventura M."/>
        </authorList>
    </citation>
    <scope>NUCLEOTIDE SEQUENCE [LARGE SCALE GENOMIC DNA]</scope>
    <source>
        <strain evidence="1 2">LMG 28769</strain>
    </source>
</reference>
<dbReference type="Pfam" id="PF05973">
    <property type="entry name" value="Gp49"/>
    <property type="match status" value="1"/>
</dbReference>
<dbReference type="RefSeq" id="WP_094692072.1">
    <property type="nucleotide sequence ID" value="NZ_CALENZ010000002.1"/>
</dbReference>
<evidence type="ECO:0000313" key="2">
    <source>
        <dbReference type="Proteomes" id="UP000216451"/>
    </source>
</evidence>
<dbReference type="InterPro" id="IPR009241">
    <property type="entry name" value="HigB-like"/>
</dbReference>
<evidence type="ECO:0000313" key="1">
    <source>
        <dbReference type="EMBL" id="OZG68749.1"/>
    </source>
</evidence>
<organism evidence="1 2">
    <name type="scientific">Bifidobacterium aquikefiri</name>
    <dbReference type="NCBI Taxonomy" id="1653207"/>
    <lineage>
        <taxon>Bacteria</taxon>
        <taxon>Bacillati</taxon>
        <taxon>Actinomycetota</taxon>
        <taxon>Actinomycetes</taxon>
        <taxon>Bifidobacteriales</taxon>
        <taxon>Bifidobacteriaceae</taxon>
        <taxon>Bifidobacterium</taxon>
    </lineage>
</organism>
<keyword evidence="2" id="KW-1185">Reference proteome</keyword>
<gene>
    <name evidence="1" type="ORF">BAQU_0048</name>
</gene>
<proteinExistence type="predicted"/>
<name>A0A261GBE5_9BIFI</name>
<dbReference type="GeneID" id="99613768"/>